<reference evidence="7 8" key="1">
    <citation type="journal article" date="2006" name="J. Gen. Virol.">
        <title>Genome sequences of two frog herpesviruses.</title>
        <authorList>
            <person name="Davison A.J."/>
            <person name="Cunningham C."/>
            <person name="Sauerbier W."/>
            <person name="McKinnell R.G."/>
        </authorList>
    </citation>
    <scope>NUCLEOTIDE SEQUENCE [LARGE SCALE GENOMIC DNA]</scope>
    <source>
        <strain evidence="7">ATCC VR-568</strain>
    </source>
</reference>
<dbReference type="InterPro" id="IPR036157">
    <property type="entry name" value="dUTPase-like_sf"/>
</dbReference>
<dbReference type="KEGG" id="vg:5179480"/>
<dbReference type="GO" id="GO:0006226">
    <property type="term" value="P:dUMP biosynthetic process"/>
    <property type="evidence" value="ECO:0007669"/>
    <property type="project" value="InterPro"/>
</dbReference>
<dbReference type="GO" id="GO:0004170">
    <property type="term" value="F:dUTP diphosphatase activity"/>
    <property type="evidence" value="ECO:0007669"/>
    <property type="project" value="UniProtKB-EC"/>
</dbReference>
<dbReference type="GeneID" id="5179480"/>
<evidence type="ECO:0000313" key="8">
    <source>
        <dbReference type="Proteomes" id="UP000120576"/>
    </source>
</evidence>
<dbReference type="PANTHER" id="PTHR11241">
    <property type="entry name" value="DEOXYURIDINE 5'-TRIPHOSPHATE NUCLEOTIDOHYDROLASE"/>
    <property type="match status" value="1"/>
</dbReference>
<evidence type="ECO:0000256" key="3">
    <source>
        <dbReference type="ARBA" id="ARBA00022801"/>
    </source>
</evidence>
<evidence type="ECO:0000256" key="5">
    <source>
        <dbReference type="SAM" id="MobiDB-lite"/>
    </source>
</evidence>
<dbReference type="SUPFAM" id="SSF51283">
    <property type="entry name" value="dUTPase-like"/>
    <property type="match status" value="1"/>
</dbReference>
<dbReference type="InterPro" id="IPR033704">
    <property type="entry name" value="dUTPase_trimeric"/>
</dbReference>
<dbReference type="InterPro" id="IPR008181">
    <property type="entry name" value="dUTPase"/>
</dbReference>
<protein>
    <recommendedName>
        <fullName evidence="2">dUTP diphosphatase</fullName>
        <ecNumber evidence="2">3.6.1.23</ecNumber>
    </recommendedName>
</protein>
<organism evidence="7 8">
    <name type="scientific">Ranid herpesvirus 2</name>
    <dbReference type="NCBI Taxonomy" id="389214"/>
    <lineage>
        <taxon>Viruses</taxon>
        <taxon>Duplodnaviria</taxon>
        <taxon>Heunggongvirae</taxon>
        <taxon>Peploviricota</taxon>
        <taxon>Herviviricetes</taxon>
        <taxon>Herpesvirales</taxon>
        <taxon>Alloherpesviridae</taxon>
        <taxon>Batravirus</taxon>
        <taxon>Batravirus ranidallo2</taxon>
    </lineage>
</organism>
<keyword evidence="4" id="KW-0546">Nucleotide metabolism</keyword>
<dbReference type="PANTHER" id="PTHR11241:SF0">
    <property type="entry name" value="DEOXYURIDINE 5'-TRIPHOSPHATE NUCLEOTIDOHYDROLASE"/>
    <property type="match status" value="1"/>
</dbReference>
<evidence type="ECO:0000256" key="4">
    <source>
        <dbReference type="ARBA" id="ARBA00023080"/>
    </source>
</evidence>
<proteinExistence type="inferred from homology"/>
<dbReference type="Proteomes" id="UP000120576">
    <property type="component" value="Genome"/>
</dbReference>
<keyword evidence="3 7" id="KW-0378">Hydrolase</keyword>
<feature type="region of interest" description="Disordered" evidence="5">
    <location>
        <begin position="1"/>
        <end position="22"/>
    </location>
</feature>
<evidence type="ECO:0000259" key="6">
    <source>
        <dbReference type="Pfam" id="PF00692"/>
    </source>
</evidence>
<dbReference type="Gene3D" id="2.70.40.10">
    <property type="match status" value="1"/>
</dbReference>
<accession>Q14VW4</accession>
<name>Q14VW4_9VIRU</name>
<evidence type="ECO:0000256" key="2">
    <source>
        <dbReference type="ARBA" id="ARBA00012379"/>
    </source>
</evidence>
<dbReference type="NCBIfam" id="NF001862">
    <property type="entry name" value="PRK00601.1"/>
    <property type="match status" value="1"/>
</dbReference>
<feature type="domain" description="dUTPase-like" evidence="6">
    <location>
        <begin position="11"/>
        <end position="136"/>
    </location>
</feature>
<dbReference type="EMBL" id="DQ665652">
    <property type="protein sequence ID" value="ABG25701.1"/>
    <property type="molecule type" value="Genomic_DNA"/>
</dbReference>
<dbReference type="GO" id="GO:0046081">
    <property type="term" value="P:dUTP catabolic process"/>
    <property type="evidence" value="ECO:0007669"/>
    <property type="project" value="InterPro"/>
</dbReference>
<comment type="similarity">
    <text evidence="1">Belongs to the dUTPase family.</text>
</comment>
<dbReference type="InterPro" id="IPR029054">
    <property type="entry name" value="dUTPase-like"/>
</dbReference>
<dbReference type="OrthoDB" id="12539at10239"/>
<dbReference type="Pfam" id="PF00692">
    <property type="entry name" value="dUTPase"/>
    <property type="match status" value="1"/>
</dbReference>
<dbReference type="NCBIfam" id="TIGR00576">
    <property type="entry name" value="dut"/>
    <property type="match status" value="1"/>
</dbReference>
<feature type="compositionally biased region" description="Basic residues" evidence="5">
    <location>
        <begin position="1"/>
        <end position="13"/>
    </location>
</feature>
<dbReference type="CDD" id="cd07557">
    <property type="entry name" value="trimeric_dUTPase"/>
    <property type="match status" value="1"/>
</dbReference>
<evidence type="ECO:0000256" key="1">
    <source>
        <dbReference type="ARBA" id="ARBA00006581"/>
    </source>
</evidence>
<evidence type="ECO:0000313" key="7">
    <source>
        <dbReference type="EMBL" id="ABG25701.1"/>
    </source>
</evidence>
<keyword evidence="8" id="KW-1185">Reference proteome</keyword>
<dbReference type="RefSeq" id="YP_656650.1">
    <property type="nucleotide sequence ID" value="NC_008210.1"/>
</dbReference>
<dbReference type="EC" id="3.6.1.23" evidence="2"/>
<sequence length="140" mass="15352">MLRFQRIHPKARTPSRATEHSAGYDLSPCIPTVLRANAITKVHTGIALEIPEGYYGRIVERSCMAVKDMCACGGVIDADYRGEIIILFKNNNNMDLPICDGARIAQIIFEACGRFTLQESAELTCTQRGDGAFGSTNVLK</sequence>
<dbReference type="GO" id="GO:0000287">
    <property type="term" value="F:magnesium ion binding"/>
    <property type="evidence" value="ECO:0007669"/>
    <property type="project" value="InterPro"/>
</dbReference>